<name>A0A1I7X0A2_HETBA</name>
<evidence type="ECO:0000313" key="3">
    <source>
        <dbReference type="WBParaSite" id="Hba_10821"/>
    </source>
</evidence>
<dbReference type="WBParaSite" id="Hba_10821">
    <property type="protein sequence ID" value="Hba_10821"/>
    <property type="gene ID" value="Hba_10821"/>
</dbReference>
<sequence>MWHPKYSYEEVSGLATIAFLIPLIMLSRIVQTIIGTIIGHSSIPTCRTSLKRSGKRYYSPFRFFLYFEVSYVLIYFRLLINRLQYLPKQKTKLSKIGTQLHVVEIKVYTRGLAMCYRIRPEAESLIFRVICAKVIKLIIEQHGNV</sequence>
<keyword evidence="1" id="KW-0472">Membrane</keyword>
<accession>A0A1I7X0A2</accession>
<dbReference type="WBParaSite" id="Hba_14173">
    <property type="protein sequence ID" value="Hba_14173"/>
    <property type="gene ID" value="Hba_14173"/>
</dbReference>
<feature type="transmembrane region" description="Helical" evidence="1">
    <location>
        <begin position="63"/>
        <end position="80"/>
    </location>
</feature>
<feature type="transmembrane region" description="Helical" evidence="1">
    <location>
        <begin position="12"/>
        <end position="43"/>
    </location>
</feature>
<proteinExistence type="predicted"/>
<dbReference type="AlphaFoldDB" id="A0A1I7X0A2"/>
<evidence type="ECO:0000313" key="4">
    <source>
        <dbReference type="WBParaSite" id="Hba_14173"/>
    </source>
</evidence>
<protein>
    <submittedName>
        <fullName evidence="3 4">Transmembrane protein</fullName>
    </submittedName>
</protein>
<keyword evidence="2" id="KW-1185">Reference proteome</keyword>
<reference evidence="3 4" key="1">
    <citation type="submission" date="2016-11" db="UniProtKB">
        <authorList>
            <consortium name="WormBaseParasite"/>
        </authorList>
    </citation>
    <scope>IDENTIFICATION</scope>
</reference>
<evidence type="ECO:0000313" key="2">
    <source>
        <dbReference type="Proteomes" id="UP000095283"/>
    </source>
</evidence>
<evidence type="ECO:0000256" key="1">
    <source>
        <dbReference type="SAM" id="Phobius"/>
    </source>
</evidence>
<dbReference type="Proteomes" id="UP000095283">
    <property type="component" value="Unplaced"/>
</dbReference>
<organism evidence="2 3">
    <name type="scientific">Heterorhabditis bacteriophora</name>
    <name type="common">Entomopathogenic nematode worm</name>
    <dbReference type="NCBI Taxonomy" id="37862"/>
    <lineage>
        <taxon>Eukaryota</taxon>
        <taxon>Metazoa</taxon>
        <taxon>Ecdysozoa</taxon>
        <taxon>Nematoda</taxon>
        <taxon>Chromadorea</taxon>
        <taxon>Rhabditida</taxon>
        <taxon>Rhabditina</taxon>
        <taxon>Rhabditomorpha</taxon>
        <taxon>Strongyloidea</taxon>
        <taxon>Heterorhabditidae</taxon>
        <taxon>Heterorhabditis</taxon>
    </lineage>
</organism>
<keyword evidence="1" id="KW-0812">Transmembrane</keyword>
<keyword evidence="1" id="KW-1133">Transmembrane helix</keyword>